<organism evidence="1 2">
    <name type="scientific">Tetradesmus obliquus</name>
    <name type="common">Green alga</name>
    <name type="synonym">Acutodesmus obliquus</name>
    <dbReference type="NCBI Taxonomy" id="3088"/>
    <lineage>
        <taxon>Eukaryota</taxon>
        <taxon>Viridiplantae</taxon>
        <taxon>Chlorophyta</taxon>
        <taxon>core chlorophytes</taxon>
        <taxon>Chlorophyceae</taxon>
        <taxon>CS clade</taxon>
        <taxon>Sphaeropleales</taxon>
        <taxon>Scenedesmaceae</taxon>
        <taxon>Tetradesmus</taxon>
    </lineage>
</organism>
<evidence type="ECO:0000313" key="1">
    <source>
        <dbReference type="EMBL" id="SZX65956.1"/>
    </source>
</evidence>
<reference evidence="1 2" key="1">
    <citation type="submission" date="2016-10" db="EMBL/GenBank/DDBJ databases">
        <authorList>
            <person name="Cai Z."/>
        </authorList>
    </citation>
    <scope>NUCLEOTIDE SEQUENCE [LARGE SCALE GENOMIC DNA]</scope>
</reference>
<dbReference type="Proteomes" id="UP000256970">
    <property type="component" value="Unassembled WGS sequence"/>
</dbReference>
<accession>A0A383VNH3</accession>
<gene>
    <name evidence="1" type="ORF">BQ4739_LOCUS6411</name>
</gene>
<sequence>MLSALRPGAVALARPARHAAVRCCTTAAEHKLNIAKAVDKAHEGKTFKEIVKLPPGALQGLKEGKADDMLAAFKIKSIRDLAKWKHYRAARAIAVLAKTEVADARPAGSLLNVNGLVDQAYEAATLNELLAAPPSALQGLAPWTDGALAKLKIKSVGDLAKWKYASWADALVTLAEYEREDMSSR</sequence>
<dbReference type="EMBL" id="FNXT01000677">
    <property type="protein sequence ID" value="SZX65956.1"/>
    <property type="molecule type" value="Genomic_DNA"/>
</dbReference>
<protein>
    <submittedName>
        <fullName evidence="1">Uncharacterized protein</fullName>
    </submittedName>
</protein>
<proteinExistence type="predicted"/>
<evidence type="ECO:0000313" key="2">
    <source>
        <dbReference type="Proteomes" id="UP000256970"/>
    </source>
</evidence>
<dbReference type="OrthoDB" id="539213at2759"/>
<dbReference type="AlphaFoldDB" id="A0A383VNH3"/>
<name>A0A383VNH3_TETOB</name>
<keyword evidence="2" id="KW-1185">Reference proteome</keyword>